<keyword evidence="4" id="KW-0904">Protein phosphatase</keyword>
<protein>
    <recommendedName>
        <fullName evidence="2">protein-tyrosine-phosphatase</fullName>
        <ecNumber evidence="2">3.1.3.48</ecNumber>
    </recommendedName>
</protein>
<dbReference type="PANTHER" id="PTHR11717">
    <property type="entry name" value="LOW MOLECULAR WEIGHT PROTEIN TYROSINE PHOSPHATASE"/>
    <property type="match status" value="1"/>
</dbReference>
<comment type="similarity">
    <text evidence="1">Belongs to the low molecular weight phosphotyrosine protein phosphatase family.</text>
</comment>
<name>A0A174E941_9FIRM</name>
<dbReference type="EC" id="3.1.3.48" evidence="2"/>
<accession>A0A174E941</accession>
<dbReference type="AlphaFoldDB" id="A0A174E941"/>
<dbReference type="InterPro" id="IPR050438">
    <property type="entry name" value="LMW_PTPase"/>
</dbReference>
<dbReference type="InterPro" id="IPR036196">
    <property type="entry name" value="Ptyr_pPase_sf"/>
</dbReference>
<evidence type="ECO:0000313" key="8">
    <source>
        <dbReference type="EMBL" id="CUO34173.1"/>
    </source>
</evidence>
<sequence>MIRVLFICHGNICRSPMAEFIFKDMVSKQGLSDRFYIASAATSTEEIWNGIGNPVYPPAREELAKHGIDCKGKRAVQLTKADYDKYDYILGMDHWNLKNMLRILKSDPEDKVKLLLDYSDDPRDIADPWYTGGFDVTYSDVVEGCEAFLEYLKDKKKL</sequence>
<dbReference type="Proteomes" id="UP000095431">
    <property type="component" value="Unassembled WGS sequence"/>
</dbReference>
<proteinExistence type="inferred from homology"/>
<organism evidence="8 9">
    <name type="scientific">Blautia wexlerae</name>
    <dbReference type="NCBI Taxonomy" id="418240"/>
    <lineage>
        <taxon>Bacteria</taxon>
        <taxon>Bacillati</taxon>
        <taxon>Bacillota</taxon>
        <taxon>Clostridia</taxon>
        <taxon>Lachnospirales</taxon>
        <taxon>Lachnospiraceae</taxon>
        <taxon>Blautia</taxon>
    </lineage>
</organism>
<dbReference type="eggNOG" id="COG0394">
    <property type="taxonomic scope" value="Bacteria"/>
</dbReference>
<evidence type="ECO:0000313" key="9">
    <source>
        <dbReference type="Proteomes" id="UP000095431"/>
    </source>
</evidence>
<dbReference type="InterPro" id="IPR017867">
    <property type="entry name" value="Tyr_phospatase_low_mol_wt"/>
</dbReference>
<evidence type="ECO:0000256" key="4">
    <source>
        <dbReference type="ARBA" id="ARBA00022912"/>
    </source>
</evidence>
<evidence type="ECO:0000256" key="5">
    <source>
        <dbReference type="ARBA" id="ARBA00051722"/>
    </source>
</evidence>
<keyword evidence="3 8" id="KW-0378">Hydrolase</keyword>
<evidence type="ECO:0000256" key="3">
    <source>
        <dbReference type="ARBA" id="ARBA00022801"/>
    </source>
</evidence>
<dbReference type="GO" id="GO:0004725">
    <property type="term" value="F:protein tyrosine phosphatase activity"/>
    <property type="evidence" value="ECO:0007669"/>
    <property type="project" value="UniProtKB-EC"/>
</dbReference>
<evidence type="ECO:0000259" key="7">
    <source>
        <dbReference type="SMART" id="SM00226"/>
    </source>
</evidence>
<dbReference type="SUPFAM" id="SSF52788">
    <property type="entry name" value="Phosphotyrosine protein phosphatases I"/>
    <property type="match status" value="1"/>
</dbReference>
<dbReference type="Gene3D" id="3.40.50.2300">
    <property type="match status" value="1"/>
</dbReference>
<feature type="active site" description="Nucleophile" evidence="6">
    <location>
        <position position="8"/>
    </location>
</feature>
<feature type="active site" description="Proton donor" evidence="6">
    <location>
        <position position="127"/>
    </location>
</feature>
<reference evidence="8 9" key="1">
    <citation type="submission" date="2015-09" db="EMBL/GenBank/DDBJ databases">
        <authorList>
            <consortium name="Pathogen Informatics"/>
        </authorList>
    </citation>
    <scope>NUCLEOTIDE SEQUENCE [LARGE SCALE GENOMIC DNA]</scope>
    <source>
        <strain evidence="8 9">2789STDY5834863</strain>
    </source>
</reference>
<dbReference type="PRINTS" id="PR00719">
    <property type="entry name" value="LMWPTPASE"/>
</dbReference>
<dbReference type="CDD" id="cd16343">
    <property type="entry name" value="LMWPTP"/>
    <property type="match status" value="1"/>
</dbReference>
<dbReference type="RefSeq" id="WP_022380367.1">
    <property type="nucleotide sequence ID" value="NZ_BTHH01000016.1"/>
</dbReference>
<dbReference type="Pfam" id="PF01451">
    <property type="entry name" value="LMWPc"/>
    <property type="match status" value="1"/>
</dbReference>
<dbReference type="PANTHER" id="PTHR11717:SF7">
    <property type="entry name" value="LOW MOLECULAR WEIGHT PHOSPHOTYROSINE PROTEIN PHOSPHATASE"/>
    <property type="match status" value="1"/>
</dbReference>
<evidence type="ECO:0000256" key="2">
    <source>
        <dbReference type="ARBA" id="ARBA00013064"/>
    </source>
</evidence>
<feature type="active site" evidence="6">
    <location>
        <position position="14"/>
    </location>
</feature>
<evidence type="ECO:0000256" key="1">
    <source>
        <dbReference type="ARBA" id="ARBA00011063"/>
    </source>
</evidence>
<dbReference type="InterPro" id="IPR023485">
    <property type="entry name" value="Ptyr_pPase"/>
</dbReference>
<dbReference type="GeneID" id="75079410"/>
<gene>
    <name evidence="8" type="primary">yfkJ</name>
    <name evidence="8" type="ORF">ERS852478_02534</name>
</gene>
<evidence type="ECO:0000256" key="6">
    <source>
        <dbReference type="PIRSR" id="PIRSR617867-1"/>
    </source>
</evidence>
<feature type="domain" description="Phosphotyrosine protein phosphatase I" evidence="7">
    <location>
        <begin position="2"/>
        <end position="151"/>
    </location>
</feature>
<dbReference type="SMART" id="SM00226">
    <property type="entry name" value="LMWPc"/>
    <property type="match status" value="1"/>
</dbReference>
<dbReference type="EMBL" id="CYZN01000016">
    <property type="protein sequence ID" value="CUO34173.1"/>
    <property type="molecule type" value="Genomic_DNA"/>
</dbReference>
<comment type="catalytic activity">
    <reaction evidence="5">
        <text>O-phospho-L-tyrosyl-[protein] + H2O = L-tyrosyl-[protein] + phosphate</text>
        <dbReference type="Rhea" id="RHEA:10684"/>
        <dbReference type="Rhea" id="RHEA-COMP:10136"/>
        <dbReference type="Rhea" id="RHEA-COMP:20101"/>
        <dbReference type="ChEBI" id="CHEBI:15377"/>
        <dbReference type="ChEBI" id="CHEBI:43474"/>
        <dbReference type="ChEBI" id="CHEBI:46858"/>
        <dbReference type="ChEBI" id="CHEBI:61978"/>
        <dbReference type="EC" id="3.1.3.48"/>
    </reaction>
</comment>